<keyword evidence="2" id="KW-1185">Reference proteome</keyword>
<dbReference type="EMBL" id="PISD01000003">
    <property type="protein sequence ID" value="PKG30901.1"/>
    <property type="molecule type" value="Genomic_DNA"/>
</dbReference>
<reference evidence="1 2" key="1">
    <citation type="journal article" date="2010" name="Int. J. Syst. Evol. Microbiol.">
        <title>Bacillus horneckiae sp. nov., isolated from a spacecraft-assembly clean room.</title>
        <authorList>
            <person name="Vaishampayan P."/>
            <person name="Probst A."/>
            <person name="Krishnamurthi S."/>
            <person name="Ghosh S."/>
            <person name="Osman S."/>
            <person name="McDowall A."/>
            <person name="Ruckmani A."/>
            <person name="Mayilraj S."/>
            <person name="Venkateswaran K."/>
        </authorList>
    </citation>
    <scope>NUCLEOTIDE SEQUENCE [LARGE SCALE GENOMIC DNA]</scope>
    <source>
        <strain evidence="2">1PO1SC</strain>
    </source>
</reference>
<gene>
    <name evidence="1" type="ORF">CWS20_00990</name>
</gene>
<comment type="caution">
    <text evidence="1">The sequence shown here is derived from an EMBL/GenBank/DDBJ whole genome shotgun (WGS) entry which is preliminary data.</text>
</comment>
<protein>
    <submittedName>
        <fullName evidence="1">Uncharacterized protein</fullName>
    </submittedName>
</protein>
<organism evidence="1 2">
    <name type="scientific">Cytobacillus horneckiae</name>
    <dbReference type="NCBI Taxonomy" id="549687"/>
    <lineage>
        <taxon>Bacteria</taxon>
        <taxon>Bacillati</taxon>
        <taxon>Bacillota</taxon>
        <taxon>Bacilli</taxon>
        <taxon>Bacillales</taxon>
        <taxon>Bacillaceae</taxon>
        <taxon>Cytobacillus</taxon>
    </lineage>
</organism>
<evidence type="ECO:0000313" key="1">
    <source>
        <dbReference type="EMBL" id="PKG30901.1"/>
    </source>
</evidence>
<dbReference type="AlphaFoldDB" id="A0A2N0ZN09"/>
<accession>A0A2N0ZN09</accession>
<evidence type="ECO:0000313" key="2">
    <source>
        <dbReference type="Proteomes" id="UP000233343"/>
    </source>
</evidence>
<name>A0A2N0ZN09_9BACI</name>
<dbReference type="Proteomes" id="UP000233343">
    <property type="component" value="Unassembled WGS sequence"/>
</dbReference>
<proteinExistence type="predicted"/>
<sequence length="61" mass="7043">MRTSNCESNKIHPPESIIFTSMELLTKKRKEQRDAKVQLVLDECDRLLSNIADLDKNGQLK</sequence>